<reference evidence="1 2" key="1">
    <citation type="submission" date="2024-04" db="EMBL/GenBank/DDBJ databases">
        <authorList>
            <person name="Fracassetti M."/>
        </authorList>
    </citation>
    <scope>NUCLEOTIDE SEQUENCE [LARGE SCALE GENOMIC DNA]</scope>
</reference>
<proteinExistence type="predicted"/>
<name>A0AAV2DI70_9ROSI</name>
<dbReference type="Proteomes" id="UP001497516">
    <property type="component" value="Chromosome 3"/>
</dbReference>
<evidence type="ECO:0000313" key="2">
    <source>
        <dbReference type="Proteomes" id="UP001497516"/>
    </source>
</evidence>
<keyword evidence="2" id="KW-1185">Reference proteome</keyword>
<accession>A0AAV2DI70</accession>
<dbReference type="AlphaFoldDB" id="A0AAV2DI70"/>
<sequence length="93" mass="10665">MVALVGCRIPSNSKSLHTADRFKTRRQGARDRWATRLSSPAMGFQPVRNHRKKKERNSSRSRMLEKQLRISGLGERQRRRIGGIAVLRRARGG</sequence>
<gene>
    <name evidence="1" type="ORF">LTRI10_LOCUS15545</name>
</gene>
<protein>
    <submittedName>
        <fullName evidence="1">Uncharacterized protein</fullName>
    </submittedName>
</protein>
<evidence type="ECO:0000313" key="1">
    <source>
        <dbReference type="EMBL" id="CAL1373625.1"/>
    </source>
</evidence>
<organism evidence="1 2">
    <name type="scientific">Linum trigynum</name>
    <dbReference type="NCBI Taxonomy" id="586398"/>
    <lineage>
        <taxon>Eukaryota</taxon>
        <taxon>Viridiplantae</taxon>
        <taxon>Streptophyta</taxon>
        <taxon>Embryophyta</taxon>
        <taxon>Tracheophyta</taxon>
        <taxon>Spermatophyta</taxon>
        <taxon>Magnoliopsida</taxon>
        <taxon>eudicotyledons</taxon>
        <taxon>Gunneridae</taxon>
        <taxon>Pentapetalae</taxon>
        <taxon>rosids</taxon>
        <taxon>fabids</taxon>
        <taxon>Malpighiales</taxon>
        <taxon>Linaceae</taxon>
        <taxon>Linum</taxon>
    </lineage>
</organism>
<dbReference type="EMBL" id="OZ034816">
    <property type="protein sequence ID" value="CAL1373625.1"/>
    <property type="molecule type" value="Genomic_DNA"/>
</dbReference>